<sequence length="332" mass="34253">MRVGHLRVLVTGASGMLGRATATALLGRGDEVTVLQRRPSGLPCREVLGDVADRAAVDRAVRGQDAVLHLAAKVDVTGPWAEYRTANVEGTRTVVEACLAAGVGRLVYVSSPSVAHAGTALTGVGAGPADPGGARGRYSRSKAIAEGDALAADGPSLAVLAVRPHLVWGPGDTQLVARVIERARSGRLPVIGSGAALIDTTYVDNAAAALVAAVDACGPVHGEALVVSNGEPRPVAEVIARLCRAAGVPAPRRRVPFRAAWTAGAAVEGVWAVTGRREVPPITRFLAEQLATAHWFDQRRTREALGWRPHVSLEEGFARLAGSYAATAPAGG</sequence>
<dbReference type="EMBL" id="FPBA01000015">
    <property type="protein sequence ID" value="SFT88545.1"/>
    <property type="molecule type" value="Genomic_DNA"/>
</dbReference>
<organism evidence="2 3">
    <name type="scientific">Geodermatophilus amargosae</name>
    <dbReference type="NCBI Taxonomy" id="1296565"/>
    <lineage>
        <taxon>Bacteria</taxon>
        <taxon>Bacillati</taxon>
        <taxon>Actinomycetota</taxon>
        <taxon>Actinomycetes</taxon>
        <taxon>Geodermatophilales</taxon>
        <taxon>Geodermatophilaceae</taxon>
        <taxon>Geodermatophilus</taxon>
    </lineage>
</organism>
<dbReference type="Gene3D" id="3.40.50.720">
    <property type="entry name" value="NAD(P)-binding Rossmann-like Domain"/>
    <property type="match status" value="1"/>
</dbReference>
<evidence type="ECO:0000259" key="1">
    <source>
        <dbReference type="Pfam" id="PF01073"/>
    </source>
</evidence>
<evidence type="ECO:0000313" key="2">
    <source>
        <dbReference type="EMBL" id="SFT88545.1"/>
    </source>
</evidence>
<dbReference type="InterPro" id="IPR002225">
    <property type="entry name" value="3Beta_OHSteriod_DH/Estase"/>
</dbReference>
<dbReference type="GO" id="GO:0016616">
    <property type="term" value="F:oxidoreductase activity, acting on the CH-OH group of donors, NAD or NADP as acceptor"/>
    <property type="evidence" value="ECO:0007669"/>
    <property type="project" value="InterPro"/>
</dbReference>
<dbReference type="GO" id="GO:0006694">
    <property type="term" value="P:steroid biosynthetic process"/>
    <property type="evidence" value="ECO:0007669"/>
    <property type="project" value="InterPro"/>
</dbReference>
<proteinExistence type="predicted"/>
<dbReference type="InterPro" id="IPR051783">
    <property type="entry name" value="NAD(P)-dependent_oxidoreduct"/>
</dbReference>
<dbReference type="RefSeq" id="WP_245784819.1">
    <property type="nucleotide sequence ID" value="NZ_FPBA01000015.1"/>
</dbReference>
<dbReference type="PANTHER" id="PTHR48079">
    <property type="entry name" value="PROTEIN YEEZ"/>
    <property type="match status" value="1"/>
</dbReference>
<dbReference type="Pfam" id="PF01073">
    <property type="entry name" value="3Beta_HSD"/>
    <property type="match status" value="1"/>
</dbReference>
<dbReference type="STRING" id="1296565.SAMN05660657_03688"/>
<name>A0A1I7BN05_9ACTN</name>
<gene>
    <name evidence="2" type="ORF">SAMN05660657_03688</name>
</gene>
<reference evidence="3" key="1">
    <citation type="submission" date="2016-10" db="EMBL/GenBank/DDBJ databases">
        <authorList>
            <person name="Varghese N."/>
            <person name="Submissions S."/>
        </authorList>
    </citation>
    <scope>NUCLEOTIDE SEQUENCE [LARGE SCALE GENOMIC DNA]</scope>
    <source>
        <strain evidence="3">DSM 46136</strain>
    </source>
</reference>
<feature type="domain" description="3-beta hydroxysteroid dehydrogenase/isomerase" evidence="1">
    <location>
        <begin position="9"/>
        <end position="252"/>
    </location>
</feature>
<protein>
    <submittedName>
        <fullName evidence="2">Nucleoside-diphosphate-sugar epimerase</fullName>
    </submittedName>
</protein>
<dbReference type="GO" id="GO:0004029">
    <property type="term" value="F:aldehyde dehydrogenase (NAD+) activity"/>
    <property type="evidence" value="ECO:0007669"/>
    <property type="project" value="TreeGrafter"/>
</dbReference>
<dbReference type="PANTHER" id="PTHR48079:SF6">
    <property type="entry name" value="NAD(P)-BINDING DOMAIN-CONTAINING PROTEIN-RELATED"/>
    <property type="match status" value="1"/>
</dbReference>
<accession>A0A1I7BN05</accession>
<evidence type="ECO:0000313" key="3">
    <source>
        <dbReference type="Proteomes" id="UP000199546"/>
    </source>
</evidence>
<keyword evidence="3" id="KW-1185">Reference proteome</keyword>
<dbReference type="AlphaFoldDB" id="A0A1I7BN05"/>
<dbReference type="InterPro" id="IPR036291">
    <property type="entry name" value="NAD(P)-bd_dom_sf"/>
</dbReference>
<dbReference type="GO" id="GO:0005737">
    <property type="term" value="C:cytoplasm"/>
    <property type="evidence" value="ECO:0007669"/>
    <property type="project" value="TreeGrafter"/>
</dbReference>
<dbReference type="SUPFAM" id="SSF51735">
    <property type="entry name" value="NAD(P)-binding Rossmann-fold domains"/>
    <property type="match status" value="1"/>
</dbReference>
<dbReference type="Proteomes" id="UP000199546">
    <property type="component" value="Unassembled WGS sequence"/>
</dbReference>